<evidence type="ECO:0000256" key="1">
    <source>
        <dbReference type="SAM" id="Phobius"/>
    </source>
</evidence>
<protein>
    <submittedName>
        <fullName evidence="2">Uncharacterized protein</fullName>
    </submittedName>
</protein>
<keyword evidence="4" id="KW-1185">Reference proteome</keyword>
<accession>A0A060UVL1</accession>
<reference evidence="2" key="2">
    <citation type="submission" date="2014-07" db="EMBL/GenBank/DDBJ databases">
        <title>Initial genome analysis of the psychrotolerant acidophile Acidithiobacillus ferrivorans CF27: insights into iron and sulfur oxidation pathways and into biofilm formation.</title>
        <authorList>
            <person name="Talla E."/>
            <person name="Hedrich S."/>
            <person name="Mangenot S."/>
            <person name="Ji B."/>
            <person name="Johnson D.B."/>
            <person name="Barbe V."/>
            <person name="Bonnefoy V."/>
        </authorList>
    </citation>
    <scope>NUCLEOTIDE SEQUENCE [LARGE SCALE GENOMIC DNA]</scope>
    <source>
        <strain evidence="2">CF27</strain>
    </source>
</reference>
<organism evidence="2">
    <name type="scientific">Acidithiobacillus ferrivorans</name>
    <dbReference type="NCBI Taxonomy" id="160808"/>
    <lineage>
        <taxon>Bacteria</taxon>
        <taxon>Pseudomonadati</taxon>
        <taxon>Pseudomonadota</taxon>
        <taxon>Acidithiobacillia</taxon>
        <taxon>Acidithiobacillales</taxon>
        <taxon>Acidithiobacillaceae</taxon>
        <taxon>Acidithiobacillus</taxon>
    </lineage>
</organism>
<dbReference type="AlphaFoldDB" id="A0A060UVL1"/>
<keyword evidence="1" id="KW-1133">Transmembrane helix</keyword>
<reference evidence="2" key="1">
    <citation type="submission" date="2014-03" db="EMBL/GenBank/DDBJ databases">
        <authorList>
            <person name="Genoscope - CEA"/>
        </authorList>
    </citation>
    <scope>NUCLEOTIDE SEQUENCE [LARGE SCALE GENOMIC DNA]</scope>
    <source>
        <strain evidence="2">CF27</strain>
    </source>
</reference>
<name>A0A060UVL1_9PROT</name>
<evidence type="ECO:0000313" key="3">
    <source>
        <dbReference type="EMBL" id="SMH64615.1"/>
    </source>
</evidence>
<reference evidence="3 4" key="3">
    <citation type="submission" date="2017-03" db="EMBL/GenBank/DDBJ databases">
        <authorList>
            <person name="Regsiter A."/>
            <person name="William W."/>
        </authorList>
    </citation>
    <scope>NUCLEOTIDE SEQUENCE [LARGE SCALE GENOMIC DNA]</scope>
    <source>
        <strain evidence="3">PRJEB5721</strain>
    </source>
</reference>
<gene>
    <name evidence="3" type="ORF">AFERRI_10649</name>
    <name evidence="2" type="ORF">AFERRI_400365</name>
</gene>
<dbReference type="Proteomes" id="UP000193925">
    <property type="component" value="Chromosome AFERRI"/>
</dbReference>
<keyword evidence="1" id="KW-0472">Membrane</keyword>
<keyword evidence="1" id="KW-0812">Transmembrane</keyword>
<evidence type="ECO:0000313" key="4">
    <source>
        <dbReference type="Proteomes" id="UP000193925"/>
    </source>
</evidence>
<feature type="transmembrane region" description="Helical" evidence="1">
    <location>
        <begin position="9"/>
        <end position="26"/>
    </location>
</feature>
<sequence>MIIDAAKQCALGMMMSIVMIVAMLFLCQMSQLNHEHAHSKIGITDHPQCDGHWKDMPTGRISPWAGFAAQQFEWGTFWRTVLWTS</sequence>
<proteinExistence type="predicted"/>
<dbReference type="EMBL" id="CCCS020000035">
    <property type="protein sequence ID" value="CDQ10584.1"/>
    <property type="molecule type" value="Genomic_DNA"/>
</dbReference>
<dbReference type="EMBL" id="LT841305">
    <property type="protein sequence ID" value="SMH64615.1"/>
    <property type="molecule type" value="Genomic_DNA"/>
</dbReference>
<evidence type="ECO:0000313" key="2">
    <source>
        <dbReference type="EMBL" id="CDQ10584.1"/>
    </source>
</evidence>